<reference evidence="1" key="1">
    <citation type="submission" date="2021-11" db="EMBL/GenBank/DDBJ databases">
        <authorList>
            <consortium name="Genoscope - CEA"/>
            <person name="William W."/>
        </authorList>
    </citation>
    <scope>NUCLEOTIDE SEQUENCE</scope>
</reference>
<evidence type="ECO:0000313" key="1">
    <source>
        <dbReference type="EMBL" id="CAH0370164.1"/>
    </source>
</evidence>
<proteinExistence type="predicted"/>
<organism evidence="1 2">
    <name type="scientific">Pelagomonas calceolata</name>
    <dbReference type="NCBI Taxonomy" id="35677"/>
    <lineage>
        <taxon>Eukaryota</taxon>
        <taxon>Sar</taxon>
        <taxon>Stramenopiles</taxon>
        <taxon>Ochrophyta</taxon>
        <taxon>Pelagophyceae</taxon>
        <taxon>Pelagomonadales</taxon>
        <taxon>Pelagomonadaceae</taxon>
        <taxon>Pelagomonas</taxon>
    </lineage>
</organism>
<sequence>MQGPIDAALAAELTALSVSTQESRANAAQRSARATRTIPLRPEIIQFMSPQSLCRLTCCSATLRRDVREADAWQRLAEVHAPRAVRAALESDAASRVRSHVRRRVLADSLCQETPARDLRSSLNAPMDFTFFVRVTEDGRLIWEGDLKSERSDFNFRLPLSEACAAMVESGNMGDCPGDAMDSYLERLQFTVVAIRDKDQAMIPLGLCDYHGSISFTNNSRLHSYSFEDDNILFSTDRLEFRVNLCLQVTFGGVGTTPSMEGLVLHLDWQSKLDEGRAGGLAILEPVFLLTFLAGFHYSLINEALRTIMAGTIFFCSR</sequence>
<name>A0A8J2WWF1_9STRA</name>
<protein>
    <recommendedName>
        <fullName evidence="3">F-box domain-containing protein</fullName>
    </recommendedName>
</protein>
<accession>A0A8J2WWF1</accession>
<dbReference type="EMBL" id="CAKKNE010000003">
    <property type="protein sequence ID" value="CAH0370164.1"/>
    <property type="molecule type" value="Genomic_DNA"/>
</dbReference>
<evidence type="ECO:0000313" key="2">
    <source>
        <dbReference type="Proteomes" id="UP000789595"/>
    </source>
</evidence>
<comment type="caution">
    <text evidence="1">The sequence shown here is derived from an EMBL/GenBank/DDBJ whole genome shotgun (WGS) entry which is preliminary data.</text>
</comment>
<dbReference type="Proteomes" id="UP000789595">
    <property type="component" value="Unassembled WGS sequence"/>
</dbReference>
<gene>
    <name evidence="1" type="ORF">PECAL_3P00330</name>
</gene>
<evidence type="ECO:0008006" key="3">
    <source>
        <dbReference type="Google" id="ProtNLM"/>
    </source>
</evidence>
<keyword evidence="2" id="KW-1185">Reference proteome</keyword>
<dbReference type="AlphaFoldDB" id="A0A8J2WWF1"/>